<evidence type="ECO:0000256" key="1">
    <source>
        <dbReference type="ARBA" id="ARBA00023118"/>
    </source>
</evidence>
<gene>
    <name evidence="4" type="ORF">SAMN02949497_2193</name>
</gene>
<protein>
    <submittedName>
        <fullName evidence="4">CRISPR/Cas system CSM-associated protein Csm3, group 7 of RAMP superfamily</fullName>
    </submittedName>
</protein>
<organism evidence="4 5">
    <name type="scientific">Methylomagnum ishizawai</name>
    <dbReference type="NCBI Taxonomy" id="1760988"/>
    <lineage>
        <taxon>Bacteria</taxon>
        <taxon>Pseudomonadati</taxon>
        <taxon>Pseudomonadota</taxon>
        <taxon>Gammaproteobacteria</taxon>
        <taxon>Methylococcales</taxon>
        <taxon>Methylococcaceae</taxon>
        <taxon>Methylomagnum</taxon>
    </lineage>
</organism>
<dbReference type="CDD" id="cd09726">
    <property type="entry name" value="RAMP_I_III"/>
    <property type="match status" value="2"/>
</dbReference>
<dbReference type="EMBL" id="FXAM01000001">
    <property type="protein sequence ID" value="SMF94857.1"/>
    <property type="molecule type" value="Genomic_DNA"/>
</dbReference>
<dbReference type="InterPro" id="IPR052216">
    <property type="entry name" value="CRISPR_Csm3_endoribonuclease"/>
</dbReference>
<proteinExistence type="predicted"/>
<reference evidence="4 5" key="1">
    <citation type="submission" date="2016-12" db="EMBL/GenBank/DDBJ databases">
        <authorList>
            <person name="Song W.-J."/>
            <person name="Kurnit D.M."/>
        </authorList>
    </citation>
    <scope>NUCLEOTIDE SEQUENCE [LARGE SCALE GENOMIC DNA]</scope>
    <source>
        <strain evidence="4 5">175</strain>
    </source>
</reference>
<dbReference type="PANTHER" id="PTHR35579:SF6">
    <property type="entry name" value="DUF324 DOMAIN-CONTAINING PROTEIN"/>
    <property type="match status" value="1"/>
</dbReference>
<evidence type="ECO:0000313" key="5">
    <source>
        <dbReference type="Proteomes" id="UP000192923"/>
    </source>
</evidence>
<feature type="compositionally biased region" description="Basic and acidic residues" evidence="2">
    <location>
        <begin position="330"/>
        <end position="341"/>
    </location>
</feature>
<feature type="domain" description="CRISPR type III-associated protein" evidence="3">
    <location>
        <begin position="14"/>
        <end position="197"/>
    </location>
</feature>
<dbReference type="PANTHER" id="PTHR35579">
    <property type="entry name" value="CRISPR SYSTEM CMS ENDORIBONUCLEASE CSM3"/>
    <property type="match status" value="1"/>
</dbReference>
<dbReference type="OrthoDB" id="9789361at2"/>
<dbReference type="Proteomes" id="UP000192923">
    <property type="component" value="Unassembled WGS sequence"/>
</dbReference>
<dbReference type="AlphaFoldDB" id="A0A1Y6CWZ1"/>
<dbReference type="GO" id="GO:0051607">
    <property type="term" value="P:defense response to virus"/>
    <property type="evidence" value="ECO:0007669"/>
    <property type="project" value="UniProtKB-KW"/>
</dbReference>
<name>A0A1Y6CWZ1_9GAMM</name>
<evidence type="ECO:0000313" key="4">
    <source>
        <dbReference type="EMBL" id="SMF94857.1"/>
    </source>
</evidence>
<sequence>MQANTPILRLARITLEATSPLSLSTGRHNTLFDTQVVTDANGLPAIPGTALAGALRHALARRLGLAATRAVFGQASDHDSTPSPLSVTWAHIHDGHDRPMDGLDLERAWTRDPLLSAFAVNELPHRDHMRMGTRGVAQFQGRFGQRFVAPGHRFSFEMALWDGDGDALAPAWEALQAVLAGAEFRLGGATRRGYGQLHVQRYAERRFDLREPADFRAYARHPRRLDRPAETLREIELVANPGPAGNWLRLDLNLEAEDFWRFGGGDIPVTDATRSSEALPYTEERVAWVGARGHLARRRVIVPASAVKGALAHRTAFHYNRLTRHYADGLDPRRLEQETPEHNPATRYLFGHGGPDPARGRGGHVLIEDAVADDPTTFRLAHNSLDRFTGGVRDGVFYCEEAVYGNAFQLRLRVAKDIWRGAPKTVRQAFRATLDDLLEGRLALGAASARGLGYFQGDIVRDELKESTP</sequence>
<accession>A0A1Y6CWZ1</accession>
<feature type="region of interest" description="Disordered" evidence="2">
    <location>
        <begin position="330"/>
        <end position="354"/>
    </location>
</feature>
<dbReference type="Pfam" id="PF03787">
    <property type="entry name" value="RAMPs"/>
    <property type="match status" value="2"/>
</dbReference>
<keyword evidence="1" id="KW-0051">Antiviral defense</keyword>
<dbReference type="STRING" id="1760988.SAMN02949497_2193"/>
<dbReference type="InterPro" id="IPR005537">
    <property type="entry name" value="RAMP_III_fam"/>
</dbReference>
<evidence type="ECO:0000256" key="2">
    <source>
        <dbReference type="SAM" id="MobiDB-lite"/>
    </source>
</evidence>
<keyword evidence="5" id="KW-1185">Reference proteome</keyword>
<evidence type="ECO:0000259" key="3">
    <source>
        <dbReference type="Pfam" id="PF03787"/>
    </source>
</evidence>
<dbReference type="RefSeq" id="WP_085212599.1">
    <property type="nucleotide sequence ID" value="NZ_FXAM01000001.1"/>
</dbReference>
<feature type="domain" description="CRISPR type III-associated protein" evidence="3">
    <location>
        <begin position="255"/>
        <end position="455"/>
    </location>
</feature>